<feature type="transmembrane region" description="Helical" evidence="9">
    <location>
        <begin position="94"/>
        <end position="113"/>
    </location>
</feature>
<dbReference type="NCBIfam" id="TIGR03173">
    <property type="entry name" value="pbuX"/>
    <property type="match status" value="1"/>
</dbReference>
<dbReference type="InterPro" id="IPR017588">
    <property type="entry name" value="UacT-like"/>
</dbReference>
<evidence type="ECO:0000259" key="10">
    <source>
        <dbReference type="Pfam" id="PF09349"/>
    </source>
</evidence>
<dbReference type="GO" id="GO:0042907">
    <property type="term" value="F:xanthine transmembrane transporter activity"/>
    <property type="evidence" value="ECO:0007669"/>
    <property type="project" value="TreeGrafter"/>
</dbReference>
<feature type="transmembrane region" description="Helical" evidence="9">
    <location>
        <begin position="373"/>
        <end position="398"/>
    </location>
</feature>
<dbReference type="SUPFAM" id="SSF158694">
    <property type="entry name" value="UraD-Like"/>
    <property type="match status" value="1"/>
</dbReference>
<evidence type="ECO:0000256" key="7">
    <source>
        <dbReference type="ARBA" id="ARBA00022989"/>
    </source>
</evidence>
<feature type="domain" description="Oxo-4-hydroxy-4-carboxy-5-ureidoimidazoline decarboxylase" evidence="10">
    <location>
        <begin position="484"/>
        <end position="640"/>
    </location>
</feature>
<dbReference type="NCBIfam" id="TIGR00801">
    <property type="entry name" value="ncs2"/>
    <property type="match status" value="1"/>
</dbReference>
<dbReference type="GO" id="GO:0000255">
    <property type="term" value="P:allantoin metabolic process"/>
    <property type="evidence" value="ECO:0007669"/>
    <property type="project" value="InterPro"/>
</dbReference>
<feature type="transmembrane region" description="Helical" evidence="9">
    <location>
        <begin position="34"/>
        <end position="54"/>
    </location>
</feature>
<dbReference type="InterPro" id="IPR006043">
    <property type="entry name" value="NCS2"/>
</dbReference>
<protein>
    <submittedName>
        <fullName evidence="11">Uracil-xanthine permease</fullName>
    </submittedName>
</protein>
<feature type="transmembrane region" description="Helical" evidence="9">
    <location>
        <begin position="119"/>
        <end position="138"/>
    </location>
</feature>
<proteinExistence type="inferred from homology"/>
<dbReference type="InterPro" id="IPR006042">
    <property type="entry name" value="Xan_ur_permease"/>
</dbReference>
<reference evidence="11" key="1">
    <citation type="journal article" date="2014" name="Int. J. Syst. Evol. Microbiol.">
        <title>Complete genome sequence of Corynebacterium casei LMG S-19264T (=DSM 44701T), isolated from a smear-ripened cheese.</title>
        <authorList>
            <consortium name="US DOE Joint Genome Institute (JGI-PGF)"/>
            <person name="Walter F."/>
            <person name="Albersmeier A."/>
            <person name="Kalinowski J."/>
            <person name="Ruckert C."/>
        </authorList>
    </citation>
    <scope>NUCLEOTIDE SEQUENCE</scope>
    <source>
        <strain evidence="11">CGMCC 1.15085</strain>
    </source>
</reference>
<dbReference type="Proteomes" id="UP000636793">
    <property type="component" value="Unassembled WGS sequence"/>
</dbReference>
<evidence type="ECO:0000256" key="4">
    <source>
        <dbReference type="ARBA" id="ARBA00022475"/>
    </source>
</evidence>
<feature type="transmembrane region" description="Helical" evidence="9">
    <location>
        <begin position="60"/>
        <end position="82"/>
    </location>
</feature>
<gene>
    <name evidence="11" type="ORF">GCM10011492_08490</name>
</gene>
<dbReference type="InterPro" id="IPR018020">
    <property type="entry name" value="OHCU_decarboxylase"/>
</dbReference>
<evidence type="ECO:0000256" key="2">
    <source>
        <dbReference type="ARBA" id="ARBA00008821"/>
    </source>
</evidence>
<dbReference type="RefSeq" id="WP_188835659.1">
    <property type="nucleotide sequence ID" value="NZ_BMHI01000001.1"/>
</dbReference>
<dbReference type="Pfam" id="PF00860">
    <property type="entry name" value="Xan_ur_permease"/>
    <property type="match status" value="1"/>
</dbReference>
<feature type="transmembrane region" description="Helical" evidence="9">
    <location>
        <begin position="349"/>
        <end position="367"/>
    </location>
</feature>
<dbReference type="NCBIfam" id="TIGR03164">
    <property type="entry name" value="UHCUDC"/>
    <property type="match status" value="1"/>
</dbReference>
<evidence type="ECO:0000256" key="6">
    <source>
        <dbReference type="ARBA" id="ARBA00022692"/>
    </source>
</evidence>
<feature type="transmembrane region" description="Helical" evidence="9">
    <location>
        <begin position="150"/>
        <end position="172"/>
    </location>
</feature>
<keyword evidence="7 9" id="KW-1133">Transmembrane helix</keyword>
<keyword evidence="6 9" id="KW-0812">Transmembrane</keyword>
<reference evidence="11" key="2">
    <citation type="submission" date="2020-09" db="EMBL/GenBank/DDBJ databases">
        <authorList>
            <person name="Sun Q."/>
            <person name="Zhou Y."/>
        </authorList>
    </citation>
    <scope>NUCLEOTIDE SEQUENCE</scope>
    <source>
        <strain evidence="11">CGMCC 1.15085</strain>
    </source>
</reference>
<comment type="similarity">
    <text evidence="2">Belongs to the nucleobase:cation symporter-2 (NCS2) (TC 2.A.40) family.</text>
</comment>
<organism evidence="11 12">
    <name type="scientific">Flexivirga endophytica</name>
    <dbReference type="NCBI Taxonomy" id="1849103"/>
    <lineage>
        <taxon>Bacteria</taxon>
        <taxon>Bacillati</taxon>
        <taxon>Actinomycetota</taxon>
        <taxon>Actinomycetes</taxon>
        <taxon>Micrococcales</taxon>
        <taxon>Dermacoccaceae</taxon>
        <taxon>Flexivirga</taxon>
    </lineage>
</organism>
<dbReference type="GO" id="GO:0006144">
    <property type="term" value="P:purine nucleobase metabolic process"/>
    <property type="evidence" value="ECO:0007669"/>
    <property type="project" value="UniProtKB-KW"/>
</dbReference>
<feature type="transmembrane region" description="Helical" evidence="9">
    <location>
        <begin position="410"/>
        <end position="432"/>
    </location>
</feature>
<comment type="caution">
    <text evidence="11">The sequence shown here is derived from an EMBL/GenBank/DDBJ whole genome shotgun (WGS) entry which is preliminary data.</text>
</comment>
<keyword evidence="12" id="KW-1185">Reference proteome</keyword>
<dbReference type="GO" id="GO:0005886">
    <property type="term" value="C:plasma membrane"/>
    <property type="evidence" value="ECO:0007669"/>
    <property type="project" value="UniProtKB-SubCell"/>
</dbReference>
<dbReference type="InterPro" id="IPR017580">
    <property type="entry name" value="OHCU_decarboxylase-1"/>
</dbReference>
<dbReference type="PANTHER" id="PTHR42810:SF4">
    <property type="entry name" value="URIC ACID TRANSPORTER UACT"/>
    <property type="match status" value="1"/>
</dbReference>
<evidence type="ECO:0000256" key="5">
    <source>
        <dbReference type="ARBA" id="ARBA00022631"/>
    </source>
</evidence>
<evidence type="ECO:0000256" key="8">
    <source>
        <dbReference type="ARBA" id="ARBA00023136"/>
    </source>
</evidence>
<feature type="transmembrane region" description="Helical" evidence="9">
    <location>
        <begin position="192"/>
        <end position="215"/>
    </location>
</feature>
<dbReference type="AlphaFoldDB" id="A0A916SXE0"/>
<keyword evidence="5" id="KW-0659">Purine metabolism</keyword>
<dbReference type="InterPro" id="IPR036778">
    <property type="entry name" value="OHCU_decarboxylase_sf"/>
</dbReference>
<comment type="subcellular location">
    <subcellularLocation>
        <location evidence="1">Cell membrane</location>
        <topology evidence="1">Multi-pass membrane protein</topology>
    </subcellularLocation>
</comment>
<evidence type="ECO:0000256" key="3">
    <source>
        <dbReference type="ARBA" id="ARBA00022448"/>
    </source>
</evidence>
<keyword evidence="8 9" id="KW-0472">Membrane</keyword>
<name>A0A916SXE0_9MICO</name>
<dbReference type="EMBL" id="BMHI01000001">
    <property type="protein sequence ID" value="GGB20850.1"/>
    <property type="molecule type" value="Genomic_DNA"/>
</dbReference>
<keyword evidence="4" id="KW-1003">Cell membrane</keyword>
<evidence type="ECO:0000313" key="12">
    <source>
        <dbReference type="Proteomes" id="UP000636793"/>
    </source>
</evidence>
<keyword evidence="3" id="KW-0813">Transport</keyword>
<dbReference type="Gene3D" id="1.10.3330.10">
    <property type="entry name" value="Oxo-4-hydroxy-4-carboxy-5-ureidoimidazoline decarboxylase"/>
    <property type="match status" value="1"/>
</dbReference>
<evidence type="ECO:0000313" key="11">
    <source>
        <dbReference type="EMBL" id="GGB20850.1"/>
    </source>
</evidence>
<feature type="transmembrane region" description="Helical" evidence="9">
    <location>
        <begin position="262"/>
        <end position="283"/>
    </location>
</feature>
<sequence length="661" mass="70040">MSAAIAEDVRPRAKHPVDEVLPPQQLAVYGLQHVLAFYAGAVIVPILLAGAIGLNSDQLIHLINADLFTCGIASLLQAIGFWKVGVRLPLLQGVTFTAVSPMIIIGVNAGGGVNGLLTIYGAVLVSGVVTFLLAPYFGKIVRFFPPVVTGSVITVIGFSLLPVAAGDALLRWDPKTNSYSASVLSTDANGNYHLAAGGWKTLCLALGTVLIIVIIQRLFRGFIQTIAVLLGLGIGTGIAWFAGEAHFDAVSSSSWVGVTTPFHFGMPKFALAAIISMVLVMLVTMVETCGDVFATGEIVGKRVDGDDVARALRADGLATFIGGVFNSFPYTCFAENVGLVRLTKIKSRYVVATAAVFMIFLGLLPKAGAIVAGIPACVLGGAGLAMFATVAVVGIQTLGKVDFNDHRNGIIVATSLGLAMLVTAQPGVATLLPKDYQVFLGSGITIGSISAFVLYMVFFHIGTSRGAGVATSSTGTVIGLVQVNAMTKEEFVQTFEPLFHGNSWIIEDAYEQRPFKDTPDLRASFQEALFSASDEKQRALIAGYPDLGSVDVPGGEVGEASTRDRAAIMLSQLHDDEREELSTLTAAYREKFGFPLVTCVRETESVEQLMEQGRARLDNSRQHELVTALLESAKIAGHRFDDLVAEAEPLNTARSRMATTP</sequence>
<accession>A0A916SXE0</accession>
<dbReference type="Pfam" id="PF09349">
    <property type="entry name" value="OHCU_decarbox"/>
    <property type="match status" value="1"/>
</dbReference>
<evidence type="ECO:0000256" key="9">
    <source>
        <dbReference type="SAM" id="Phobius"/>
    </source>
</evidence>
<feature type="transmembrane region" description="Helical" evidence="9">
    <location>
        <begin position="438"/>
        <end position="458"/>
    </location>
</feature>
<dbReference type="NCBIfam" id="NF037981">
    <property type="entry name" value="NCS2_1"/>
    <property type="match status" value="1"/>
</dbReference>
<evidence type="ECO:0000256" key="1">
    <source>
        <dbReference type="ARBA" id="ARBA00004651"/>
    </source>
</evidence>
<dbReference type="PANTHER" id="PTHR42810">
    <property type="entry name" value="PURINE PERMEASE C1399.01C-RELATED"/>
    <property type="match status" value="1"/>
</dbReference>
<feature type="transmembrane region" description="Helical" evidence="9">
    <location>
        <begin position="222"/>
        <end position="242"/>
    </location>
</feature>